<sequence>METARLNLQGAEGVVTLRSLMMPTKENGEVDWNTLGNILTARMVEEVLYGSYIDIKHRESRPSFTVDTDWKFSYEESGVVVLRKNNADSPIHSWMGRTVIDFPLEEIASFIADPDSAPLYDKYITESRTVHRISYSETHTDAIGKSRLTARQTDTEFSFFAAYYKSEAKHCLVKTVRDFLFYVRYLHFDGKYIQTAMSVEHTACPPVPGVVRALINLGAGWHLEPFRGSQQRTLVTYLAHMDLVDIPPIIGNRVLKRQPLNILYVSKHLAQRQREIQRSLSLSPSTSEKGEKGEGEEGGGFDPTHFEDALPVRVFTRDSLRTRRTVSDPRHN</sequence>
<dbReference type="SUPFAM" id="SSF55961">
    <property type="entry name" value="Bet v1-like"/>
    <property type="match status" value="1"/>
</dbReference>
<dbReference type="InterPro" id="IPR023393">
    <property type="entry name" value="START-like_dom_sf"/>
</dbReference>
<evidence type="ECO:0000313" key="3">
    <source>
        <dbReference type="EMBL" id="CAI8034066.1"/>
    </source>
</evidence>
<feature type="domain" description="START" evidence="2">
    <location>
        <begin position="70"/>
        <end position="256"/>
    </location>
</feature>
<dbReference type="Pfam" id="PF01852">
    <property type="entry name" value="START"/>
    <property type="match status" value="1"/>
</dbReference>
<dbReference type="Proteomes" id="UP001174909">
    <property type="component" value="Unassembled WGS sequence"/>
</dbReference>
<gene>
    <name evidence="3" type="ORF">GBAR_LOCUS19215</name>
</gene>
<dbReference type="Gene3D" id="3.30.530.20">
    <property type="match status" value="1"/>
</dbReference>
<accession>A0AA35SSC2</accession>
<dbReference type="EMBL" id="CASHTH010002709">
    <property type="protein sequence ID" value="CAI8034066.1"/>
    <property type="molecule type" value="Genomic_DNA"/>
</dbReference>
<reference evidence="3" key="1">
    <citation type="submission" date="2023-03" db="EMBL/GenBank/DDBJ databases">
        <authorList>
            <person name="Steffen K."/>
            <person name="Cardenas P."/>
        </authorList>
    </citation>
    <scope>NUCLEOTIDE SEQUENCE</scope>
</reference>
<evidence type="ECO:0000313" key="4">
    <source>
        <dbReference type="Proteomes" id="UP001174909"/>
    </source>
</evidence>
<organism evidence="3 4">
    <name type="scientific">Geodia barretti</name>
    <name type="common">Barrett's horny sponge</name>
    <dbReference type="NCBI Taxonomy" id="519541"/>
    <lineage>
        <taxon>Eukaryota</taxon>
        <taxon>Metazoa</taxon>
        <taxon>Porifera</taxon>
        <taxon>Demospongiae</taxon>
        <taxon>Heteroscleromorpha</taxon>
        <taxon>Tetractinellida</taxon>
        <taxon>Astrophorina</taxon>
        <taxon>Geodiidae</taxon>
        <taxon>Geodia</taxon>
    </lineage>
</organism>
<feature type="compositionally biased region" description="Polar residues" evidence="1">
    <location>
        <begin position="278"/>
        <end position="287"/>
    </location>
</feature>
<evidence type="ECO:0000259" key="2">
    <source>
        <dbReference type="PROSITE" id="PS50848"/>
    </source>
</evidence>
<dbReference type="PANTHER" id="PTHR47117:SF8">
    <property type="entry name" value="KINESIN FAMILY MEMBER 16B"/>
    <property type="match status" value="1"/>
</dbReference>
<dbReference type="AlphaFoldDB" id="A0AA35SSC2"/>
<dbReference type="PANTHER" id="PTHR47117">
    <property type="entry name" value="STAR-RELATED LIPID TRANSFER PROTEIN 9"/>
    <property type="match status" value="1"/>
</dbReference>
<name>A0AA35SSC2_GEOBA</name>
<dbReference type="PROSITE" id="PS50848">
    <property type="entry name" value="START"/>
    <property type="match status" value="1"/>
</dbReference>
<comment type="caution">
    <text evidence="3">The sequence shown here is derived from an EMBL/GenBank/DDBJ whole genome shotgun (WGS) entry which is preliminary data.</text>
</comment>
<evidence type="ECO:0000256" key="1">
    <source>
        <dbReference type="SAM" id="MobiDB-lite"/>
    </source>
</evidence>
<proteinExistence type="predicted"/>
<keyword evidence="4" id="KW-1185">Reference proteome</keyword>
<feature type="region of interest" description="Disordered" evidence="1">
    <location>
        <begin position="276"/>
        <end position="310"/>
    </location>
</feature>
<dbReference type="CDD" id="cd00177">
    <property type="entry name" value="START"/>
    <property type="match status" value="1"/>
</dbReference>
<dbReference type="InterPro" id="IPR002913">
    <property type="entry name" value="START_lipid-bd_dom"/>
</dbReference>
<protein>
    <recommendedName>
        <fullName evidence="2">START domain-containing protein</fullName>
    </recommendedName>
</protein>
<dbReference type="GO" id="GO:0008289">
    <property type="term" value="F:lipid binding"/>
    <property type="evidence" value="ECO:0007669"/>
    <property type="project" value="InterPro"/>
</dbReference>